<keyword evidence="2" id="KW-1185">Reference proteome</keyword>
<dbReference type="eggNOG" id="COG2249">
    <property type="taxonomic scope" value="Bacteria"/>
</dbReference>
<gene>
    <name evidence="1" type="ordered locus">AM1_1607</name>
</gene>
<protein>
    <submittedName>
        <fullName evidence="1">Uncharacterized protein</fullName>
    </submittedName>
</protein>
<name>B0CA44_ACAM1</name>
<evidence type="ECO:0000313" key="1">
    <source>
        <dbReference type="EMBL" id="ABW26631.1"/>
    </source>
</evidence>
<organism evidence="1 2">
    <name type="scientific">Acaryochloris marina (strain MBIC 11017)</name>
    <dbReference type="NCBI Taxonomy" id="329726"/>
    <lineage>
        <taxon>Bacteria</taxon>
        <taxon>Bacillati</taxon>
        <taxon>Cyanobacteriota</taxon>
        <taxon>Cyanophyceae</taxon>
        <taxon>Acaryochloridales</taxon>
        <taxon>Acaryochloridaceae</taxon>
        <taxon>Acaryochloris</taxon>
    </lineage>
</organism>
<dbReference type="KEGG" id="amr:AM1_1607"/>
<dbReference type="HOGENOM" id="CLU_3163336_0_0_3"/>
<evidence type="ECO:0000313" key="2">
    <source>
        <dbReference type="Proteomes" id="UP000000268"/>
    </source>
</evidence>
<sequence length="47" mass="5428">MKNVFIINAHEAYPFSEGKLNATLVEKATTNQENLEVQFRILDVIYD</sequence>
<proteinExistence type="predicted"/>
<dbReference type="EMBL" id="CP000828">
    <property type="protein sequence ID" value="ABW26631.1"/>
    <property type="molecule type" value="Genomic_DNA"/>
</dbReference>
<dbReference type="AlphaFoldDB" id="B0CA44"/>
<reference evidence="1 2" key="1">
    <citation type="journal article" date="2008" name="Proc. Natl. Acad. Sci. U.S.A.">
        <title>Niche adaptation and genome expansion in the chlorophyll d-producing cyanobacterium Acaryochloris marina.</title>
        <authorList>
            <person name="Swingley W.D."/>
            <person name="Chen M."/>
            <person name="Cheung P.C."/>
            <person name="Conrad A.L."/>
            <person name="Dejesa L.C."/>
            <person name="Hao J."/>
            <person name="Honchak B.M."/>
            <person name="Karbach L.E."/>
            <person name="Kurdoglu A."/>
            <person name="Lahiri S."/>
            <person name="Mastrian S.D."/>
            <person name="Miyashita H."/>
            <person name="Page L."/>
            <person name="Ramakrishna P."/>
            <person name="Satoh S."/>
            <person name="Sattley W.M."/>
            <person name="Shimada Y."/>
            <person name="Taylor H.L."/>
            <person name="Tomo T."/>
            <person name="Tsuchiya T."/>
            <person name="Wang Z.T."/>
            <person name="Raymond J."/>
            <person name="Mimuro M."/>
            <person name="Blankenship R.E."/>
            <person name="Touchman J.W."/>
        </authorList>
    </citation>
    <scope>NUCLEOTIDE SEQUENCE [LARGE SCALE GENOMIC DNA]</scope>
    <source>
        <strain evidence="2">MBIC 11017</strain>
    </source>
</reference>
<dbReference type="Proteomes" id="UP000000268">
    <property type="component" value="Chromosome"/>
</dbReference>
<accession>B0CA44</accession>